<dbReference type="EC" id="3.2.2.-" evidence="6"/>
<proteinExistence type="inferred from homology"/>
<dbReference type="Pfam" id="PF10343">
    <property type="entry name" value="Q_salvage"/>
    <property type="match status" value="2"/>
</dbReference>
<reference evidence="8 9" key="2">
    <citation type="submission" date="2024-07" db="EMBL/GenBank/DDBJ databases">
        <authorList>
            <person name="Akdeniz Z."/>
        </authorList>
    </citation>
    <scope>NUCLEOTIDE SEQUENCE [LARGE SCALE GENOMIC DNA]</scope>
</reference>
<evidence type="ECO:0000256" key="3">
    <source>
        <dbReference type="ARBA" id="ARBA00035306"/>
    </source>
</evidence>
<evidence type="ECO:0000256" key="2">
    <source>
        <dbReference type="ARBA" id="ARBA00035119"/>
    </source>
</evidence>
<evidence type="ECO:0000256" key="6">
    <source>
        <dbReference type="RuleBase" id="RU365002"/>
    </source>
</evidence>
<evidence type="ECO:0000313" key="9">
    <source>
        <dbReference type="Proteomes" id="UP001642409"/>
    </source>
</evidence>
<evidence type="ECO:0000313" key="7">
    <source>
        <dbReference type="EMBL" id="CAI9948962.1"/>
    </source>
</evidence>
<protein>
    <recommendedName>
        <fullName evidence="3 6">Queuosine 5'-phosphate N-glycosylase/hydrolase</fullName>
        <ecNumber evidence="6">3.2.2.-</ecNumber>
    </recommendedName>
    <alternativeName>
        <fullName evidence="4 6">Queuosine-nucleotide N-glycosylase/hydrolase</fullName>
    </alternativeName>
</protein>
<dbReference type="EMBL" id="CAXDID020000172">
    <property type="protein sequence ID" value="CAL6047645.1"/>
    <property type="molecule type" value="Genomic_DNA"/>
</dbReference>
<evidence type="ECO:0000313" key="8">
    <source>
        <dbReference type="EMBL" id="CAL6047645.1"/>
    </source>
</evidence>
<dbReference type="InterPro" id="IPR019438">
    <property type="entry name" value="Q_salvage"/>
</dbReference>
<organism evidence="7">
    <name type="scientific">Hexamita inflata</name>
    <dbReference type="NCBI Taxonomy" id="28002"/>
    <lineage>
        <taxon>Eukaryota</taxon>
        <taxon>Metamonada</taxon>
        <taxon>Diplomonadida</taxon>
        <taxon>Hexamitidae</taxon>
        <taxon>Hexamitinae</taxon>
        <taxon>Hexamita</taxon>
    </lineage>
</organism>
<dbReference type="EMBL" id="CATOUU010000792">
    <property type="protein sequence ID" value="CAI9948962.1"/>
    <property type="molecule type" value="Genomic_DNA"/>
</dbReference>
<dbReference type="PANTHER" id="PTHR21314">
    <property type="entry name" value="QUEUOSINE 5'-PHOSPHATE N-GLYCOSYLASE_HYDROLASE-RELATED"/>
    <property type="match status" value="1"/>
</dbReference>
<comment type="similarity">
    <text evidence="2 6">Belongs to the QNG1 protein family.</text>
</comment>
<evidence type="ECO:0000256" key="4">
    <source>
        <dbReference type="ARBA" id="ARBA00035393"/>
    </source>
</evidence>
<comment type="function">
    <text evidence="6">Catalyzes the hydrolysis of queuosine 5'-phosphate, releasing the nucleobase queuine (q). Is required for salvage of queuine from exogenous queuosine (Q) that is imported and then converted to queuosine 5'-phosphate intracellularly.</text>
</comment>
<comment type="catalytic activity">
    <reaction evidence="5 6">
        <text>queuosine 5'-phosphate + H2O = queuine + D-ribose 5-phosphate</text>
        <dbReference type="Rhea" id="RHEA:75387"/>
        <dbReference type="ChEBI" id="CHEBI:15377"/>
        <dbReference type="ChEBI" id="CHEBI:17433"/>
        <dbReference type="ChEBI" id="CHEBI:78346"/>
        <dbReference type="ChEBI" id="CHEBI:194371"/>
    </reaction>
    <physiologicalReaction direction="left-to-right" evidence="5 6">
        <dbReference type="Rhea" id="RHEA:75388"/>
    </physiologicalReaction>
</comment>
<evidence type="ECO:0000256" key="1">
    <source>
        <dbReference type="ARBA" id="ARBA00022801"/>
    </source>
</evidence>
<accession>A0AA86Q9X8</accession>
<dbReference type="GO" id="GO:0006400">
    <property type="term" value="P:tRNA modification"/>
    <property type="evidence" value="ECO:0007669"/>
    <property type="project" value="TreeGrafter"/>
</dbReference>
<keyword evidence="1 6" id="KW-0378">Hydrolase</keyword>
<dbReference type="Proteomes" id="UP001642409">
    <property type="component" value="Unassembled WGS sequence"/>
</dbReference>
<dbReference type="GO" id="GO:0016787">
    <property type="term" value="F:hydrolase activity"/>
    <property type="evidence" value="ECO:0007669"/>
    <property type="project" value="UniProtKB-KW"/>
</dbReference>
<keyword evidence="9" id="KW-1185">Reference proteome</keyword>
<reference evidence="7" key="1">
    <citation type="submission" date="2023-06" db="EMBL/GenBank/DDBJ databases">
        <authorList>
            <person name="Kurt Z."/>
        </authorList>
    </citation>
    <scope>NUCLEOTIDE SEQUENCE</scope>
</reference>
<gene>
    <name evidence="7" type="ORF">HINF_LOCUS36607</name>
    <name evidence="8" type="ORF">HINF_LOCUS42307</name>
</gene>
<evidence type="ECO:0000256" key="5">
    <source>
        <dbReference type="ARBA" id="ARBA00048204"/>
    </source>
</evidence>
<name>A0AA86Q9X8_9EUKA</name>
<dbReference type="AlphaFoldDB" id="A0AA86Q9X8"/>
<dbReference type="PANTHER" id="PTHR21314:SF0">
    <property type="entry name" value="QUEUOSINE 5'-PHOSPHATE N-GLYCOSYLASE_HYDROLASE"/>
    <property type="match status" value="1"/>
</dbReference>
<comment type="caution">
    <text evidence="7">The sequence shown here is derived from an EMBL/GenBank/DDBJ whole genome shotgun (WGS) entry which is preliminary data.</text>
</comment>
<sequence>MNPVIESLLPLEDKLKFVSISSDYDSIITNLKLDPNTDDVAQIDWHNQLLNPRETCDATTRWLFTVSSLNFCFWQLDNTAYCVQYNNQLYSGYWALCAAIALGQSLGIDLTNAEYVNSDHFTIDELKLCFPDYNNRPVPLLKRRFEILKESSSTIVNKFGGSIVNLTDSVDSAIQLVKEVVRSFDSFKDECDVNVQSDIKRAMVRNKSNCSSNQNNEQNNYQNKEQMHLKFYKRAQIFVAELYHTNPKRYGFKDLDQLTLFADYRIPQMLHRFGLIQYKPELIAILQDKQHLMESGSYLECEIRAASILAVYRLAQKTGIKQITVDFLLWNKFKEIQAGSTESYFGGIEVGMHRVVGWFY</sequence>